<feature type="transmembrane region" description="Helical" evidence="1">
    <location>
        <begin position="83"/>
        <end position="107"/>
    </location>
</feature>
<evidence type="ECO:0000256" key="1">
    <source>
        <dbReference type="SAM" id="Phobius"/>
    </source>
</evidence>
<gene>
    <name evidence="2" type="ORF">KUTeg_023857</name>
</gene>
<proteinExistence type="predicted"/>
<protein>
    <submittedName>
        <fullName evidence="2">Uncharacterized protein</fullName>
    </submittedName>
</protein>
<keyword evidence="1" id="KW-1133">Transmembrane helix</keyword>
<keyword evidence="3" id="KW-1185">Reference proteome</keyword>
<feature type="transmembrane region" description="Helical" evidence="1">
    <location>
        <begin position="276"/>
        <end position="296"/>
    </location>
</feature>
<dbReference type="EMBL" id="JARBDR010000921">
    <property type="protein sequence ID" value="KAJ8299797.1"/>
    <property type="molecule type" value="Genomic_DNA"/>
</dbReference>
<organism evidence="2 3">
    <name type="scientific">Tegillarca granosa</name>
    <name type="common">Malaysian cockle</name>
    <name type="synonym">Anadara granosa</name>
    <dbReference type="NCBI Taxonomy" id="220873"/>
    <lineage>
        <taxon>Eukaryota</taxon>
        <taxon>Metazoa</taxon>
        <taxon>Spiralia</taxon>
        <taxon>Lophotrochozoa</taxon>
        <taxon>Mollusca</taxon>
        <taxon>Bivalvia</taxon>
        <taxon>Autobranchia</taxon>
        <taxon>Pteriomorphia</taxon>
        <taxon>Arcoida</taxon>
        <taxon>Arcoidea</taxon>
        <taxon>Arcidae</taxon>
        <taxon>Tegillarca</taxon>
    </lineage>
</organism>
<evidence type="ECO:0000313" key="3">
    <source>
        <dbReference type="Proteomes" id="UP001217089"/>
    </source>
</evidence>
<feature type="transmembrane region" description="Helical" evidence="1">
    <location>
        <begin position="127"/>
        <end position="146"/>
    </location>
</feature>
<comment type="caution">
    <text evidence="2">The sequence shown here is derived from an EMBL/GenBank/DDBJ whole genome shotgun (WGS) entry which is preliminary data.</text>
</comment>
<dbReference type="InterPro" id="IPR025333">
    <property type="entry name" value="DUF4239"/>
</dbReference>
<dbReference type="Proteomes" id="UP001217089">
    <property type="component" value="Unassembled WGS sequence"/>
</dbReference>
<evidence type="ECO:0000313" key="2">
    <source>
        <dbReference type="EMBL" id="KAJ8299797.1"/>
    </source>
</evidence>
<feature type="transmembrane region" description="Helical" evidence="1">
    <location>
        <begin position="302"/>
        <end position="320"/>
    </location>
</feature>
<accession>A0ABQ9E3E6</accession>
<keyword evidence="1" id="KW-0472">Membrane</keyword>
<name>A0ABQ9E3E6_TEGGR</name>
<sequence length="403" mass="46671">MMVMFTRHSYVLKFRKRNKVENWEDELANYYQINIAKQGQKIETDHITLDSVSINSDKSQFLSQFDREVVRSLKMFYNNFGDVMTICFPALVTLLLGPILMAFYYSIRECFWPLDKYPELPNINQCVSCFLTPAGLVYAISFGFAFQQALTKQNDILIKMTDEISKLDQAATLATKVKLESNIARMNILRAIKSEAIYMICQIQKKKTASFKNKPDRDVTAEIWTVVDNLRGIKKNSFHYVDKVITQTIISYISQLNCVCSDEIGVLHSKLHWLKWMFLVTLGFFSLFGILLIQAYSYKMELMMSSLTLVSIGMLCYIVADLDSPFSGFFRIDLSIIIDVITRLEVLNKMAEEGYEETYNFPDSSKFKSQKIAEKMVIENVENHAEIVKFKIRKPKHNRVTKL</sequence>
<reference evidence="2 3" key="1">
    <citation type="submission" date="2022-12" db="EMBL/GenBank/DDBJ databases">
        <title>Chromosome-level genome of Tegillarca granosa.</title>
        <authorList>
            <person name="Kim J."/>
        </authorList>
    </citation>
    <scope>NUCLEOTIDE SEQUENCE [LARGE SCALE GENOMIC DNA]</scope>
    <source>
        <strain evidence="2">Teg-2019</strain>
        <tissue evidence="2">Adductor muscle</tissue>
    </source>
</reference>
<keyword evidence="1" id="KW-0812">Transmembrane</keyword>
<dbReference type="Pfam" id="PF14023">
    <property type="entry name" value="Bestrophin-like"/>
    <property type="match status" value="1"/>
</dbReference>